<reference evidence="6 7" key="1">
    <citation type="submission" date="2018-03" db="EMBL/GenBank/DDBJ databases">
        <title>Bacteriophage NCPPB3778 and a type I-E CRISPR drive the evolution of the US Biological Select Agent, Rathayibacter toxicus.</title>
        <authorList>
            <person name="Davis E.W.II."/>
            <person name="Tabima J.F."/>
            <person name="Weisberg A.J."/>
            <person name="Dantas Lopes L."/>
            <person name="Wiseman M.S."/>
            <person name="Wiseman M.S."/>
            <person name="Pupko T."/>
            <person name="Belcher M.S."/>
            <person name="Sechler A.J."/>
            <person name="Tancos M.A."/>
            <person name="Schroeder B.K."/>
            <person name="Murray T.D."/>
            <person name="Luster D.G."/>
            <person name="Schneider W.L."/>
            <person name="Rogers E."/>
            <person name="Andreote F.D."/>
            <person name="Grunwald N.J."/>
            <person name="Putnam M.L."/>
            <person name="Chang J.H."/>
        </authorList>
    </citation>
    <scope>NUCLEOTIDE SEQUENCE [LARGE SCALE GENOMIC DNA]</scope>
    <source>
        <strain evidence="6 7">DSM 15933</strain>
    </source>
</reference>
<keyword evidence="1" id="KW-0805">Transcription regulation</keyword>
<evidence type="ECO:0000256" key="2">
    <source>
        <dbReference type="ARBA" id="ARBA00023125"/>
    </source>
</evidence>
<dbReference type="Proteomes" id="UP000241085">
    <property type="component" value="Unassembled WGS sequence"/>
</dbReference>
<feature type="domain" description="HTH tetR-type" evidence="5">
    <location>
        <begin position="12"/>
        <end position="72"/>
    </location>
</feature>
<dbReference type="InterPro" id="IPR009057">
    <property type="entry name" value="Homeodomain-like_sf"/>
</dbReference>
<keyword evidence="3" id="KW-0804">Transcription</keyword>
<organism evidence="6 7">
    <name type="scientific">Rathayibacter caricis DSM 15933</name>
    <dbReference type="NCBI Taxonomy" id="1328867"/>
    <lineage>
        <taxon>Bacteria</taxon>
        <taxon>Bacillati</taxon>
        <taxon>Actinomycetota</taxon>
        <taxon>Actinomycetes</taxon>
        <taxon>Micrococcales</taxon>
        <taxon>Microbacteriaceae</taxon>
        <taxon>Rathayibacter</taxon>
    </lineage>
</organism>
<evidence type="ECO:0000313" key="7">
    <source>
        <dbReference type="Proteomes" id="UP000241085"/>
    </source>
</evidence>
<dbReference type="Pfam" id="PF00440">
    <property type="entry name" value="TetR_N"/>
    <property type="match status" value="1"/>
</dbReference>
<accession>A0A2T4UQ69</accession>
<dbReference type="EMBL" id="PZPL01000001">
    <property type="protein sequence ID" value="PTL71672.1"/>
    <property type="molecule type" value="Genomic_DNA"/>
</dbReference>
<protein>
    <submittedName>
        <fullName evidence="6">TetR family transcriptional regulator</fullName>
    </submittedName>
</protein>
<keyword evidence="7" id="KW-1185">Reference proteome</keyword>
<dbReference type="InterPro" id="IPR011075">
    <property type="entry name" value="TetR_C"/>
</dbReference>
<dbReference type="PROSITE" id="PS50977">
    <property type="entry name" value="HTH_TETR_2"/>
    <property type="match status" value="1"/>
</dbReference>
<dbReference type="InterPro" id="IPR001647">
    <property type="entry name" value="HTH_TetR"/>
</dbReference>
<keyword evidence="2 4" id="KW-0238">DNA-binding</keyword>
<dbReference type="PRINTS" id="PR00455">
    <property type="entry name" value="HTHTETR"/>
</dbReference>
<dbReference type="PANTHER" id="PTHR30055">
    <property type="entry name" value="HTH-TYPE TRANSCRIPTIONAL REGULATOR RUTR"/>
    <property type="match status" value="1"/>
</dbReference>
<dbReference type="RefSeq" id="WP_055790232.1">
    <property type="nucleotide sequence ID" value="NZ_PZPL01000001.1"/>
</dbReference>
<dbReference type="SUPFAM" id="SSF48498">
    <property type="entry name" value="Tetracyclin repressor-like, C-terminal domain"/>
    <property type="match status" value="1"/>
</dbReference>
<comment type="caution">
    <text evidence="6">The sequence shown here is derived from an EMBL/GenBank/DDBJ whole genome shotgun (WGS) entry which is preliminary data.</text>
</comment>
<dbReference type="Pfam" id="PF16859">
    <property type="entry name" value="TetR_C_11"/>
    <property type="match status" value="1"/>
</dbReference>
<evidence type="ECO:0000256" key="3">
    <source>
        <dbReference type="ARBA" id="ARBA00023163"/>
    </source>
</evidence>
<dbReference type="AlphaFoldDB" id="A0A2T4UQ69"/>
<name>A0A2T4UQ69_9MICO</name>
<dbReference type="InterPro" id="IPR050109">
    <property type="entry name" value="HTH-type_TetR-like_transc_reg"/>
</dbReference>
<evidence type="ECO:0000256" key="1">
    <source>
        <dbReference type="ARBA" id="ARBA00023015"/>
    </source>
</evidence>
<dbReference type="Gene3D" id="1.10.357.10">
    <property type="entry name" value="Tetracycline Repressor, domain 2"/>
    <property type="match status" value="1"/>
</dbReference>
<proteinExistence type="predicted"/>
<dbReference type="GO" id="GO:0003700">
    <property type="term" value="F:DNA-binding transcription factor activity"/>
    <property type="evidence" value="ECO:0007669"/>
    <property type="project" value="TreeGrafter"/>
</dbReference>
<sequence>MTEHRSGPVRSVAARESVLEATARLFAQQGWDHLTMEGIAKEAGVSKQTVYRWWPSRGALIADCMIDGRLVAIEIEIADTGDLRRDLEDWLTPILELAATEQGTTLIRSLVAAGSEDAAVGERLIDAFGVDQTLSERFASAVRAGQLPEDTPVDEIGYAILGAIVLPTVGRRQSVPASVRRLVDFLVRPA</sequence>
<evidence type="ECO:0000256" key="4">
    <source>
        <dbReference type="PROSITE-ProRule" id="PRU00335"/>
    </source>
</evidence>
<dbReference type="InterPro" id="IPR036271">
    <property type="entry name" value="Tet_transcr_reg_TetR-rel_C_sf"/>
</dbReference>
<evidence type="ECO:0000259" key="5">
    <source>
        <dbReference type="PROSITE" id="PS50977"/>
    </source>
</evidence>
<dbReference type="PANTHER" id="PTHR30055:SF148">
    <property type="entry name" value="TETR-FAMILY TRANSCRIPTIONAL REGULATOR"/>
    <property type="match status" value="1"/>
</dbReference>
<gene>
    <name evidence="6" type="ORF">C1I63_01615</name>
</gene>
<feature type="DNA-binding region" description="H-T-H motif" evidence="4">
    <location>
        <begin position="35"/>
        <end position="54"/>
    </location>
</feature>
<evidence type="ECO:0000313" key="6">
    <source>
        <dbReference type="EMBL" id="PTL71672.1"/>
    </source>
</evidence>
<dbReference type="SUPFAM" id="SSF46689">
    <property type="entry name" value="Homeodomain-like"/>
    <property type="match status" value="1"/>
</dbReference>
<dbReference type="GO" id="GO:0000976">
    <property type="term" value="F:transcription cis-regulatory region binding"/>
    <property type="evidence" value="ECO:0007669"/>
    <property type="project" value="TreeGrafter"/>
</dbReference>